<name>A0A3S4GSP1_9RHOB</name>
<dbReference type="InterPro" id="IPR027417">
    <property type="entry name" value="P-loop_NTPase"/>
</dbReference>
<dbReference type="AlphaFoldDB" id="A0A3S4GSP1"/>
<dbReference type="Proteomes" id="UP000270743">
    <property type="component" value="Unassembled WGS sequence"/>
</dbReference>
<dbReference type="InterPro" id="IPR003593">
    <property type="entry name" value="AAA+_ATPase"/>
</dbReference>
<evidence type="ECO:0000259" key="1">
    <source>
        <dbReference type="SMART" id="SM00382"/>
    </source>
</evidence>
<reference evidence="2 3" key="1">
    <citation type="submission" date="2018-12" db="EMBL/GenBank/DDBJ databases">
        <authorList>
            <person name="Criscuolo A."/>
        </authorList>
    </citation>
    <scope>NUCLEOTIDE SEQUENCE [LARGE SCALE GENOMIC DNA]</scope>
    <source>
        <strain evidence="2">ACIP1116241</strain>
    </source>
</reference>
<sequence>MNVFANLDQKDRRSMHPDGLYTEDPAPRASRFYSASDLEGLEVPPRHWLVRDLVPSGTVTLLGGDGGTGKSLLALQLACAVATGGTWLERHVSGGGAIFISAEDDDAELHRRLDDVVRASDMQFSDLDRLTIRSLAGEDALLAFLDRGSGVLSPSPLYAELDKRMADEAPALLVLDTLADLFPGNENDRAQARHFIGLLRGLAIRHDCAVILLAHPSLSGLNSGTGTSGSTGWNNSVRSRLYLERVAQDGIEMNPDARVLSTKKANYGRTGGEISLTWRDGVFVADPAETALDRMAGNAKAERVFIKLLREFTGQGRRVNPSGASTYAPKLFSEHPDSEAVTKRAFKSAMESLLASGKVRIETEGPASRRVSYLVEVGA</sequence>
<dbReference type="Gene3D" id="3.40.50.300">
    <property type="entry name" value="P-loop containing nucleotide triphosphate hydrolases"/>
    <property type="match status" value="1"/>
</dbReference>
<keyword evidence="3" id="KW-1185">Reference proteome</keyword>
<dbReference type="EMBL" id="UZWE01000050">
    <property type="protein sequence ID" value="VDS10018.1"/>
    <property type="molecule type" value="Genomic_DNA"/>
</dbReference>
<feature type="domain" description="AAA+ ATPase" evidence="1">
    <location>
        <begin position="56"/>
        <end position="247"/>
    </location>
</feature>
<gene>
    <name evidence="2" type="primary">repA_2</name>
    <name evidence="2" type="ORF">PARHAE_03228</name>
</gene>
<dbReference type="Pfam" id="PF13481">
    <property type="entry name" value="AAA_25"/>
    <property type="match status" value="1"/>
</dbReference>
<accession>A0A3S4GSP1</accession>
<organism evidence="2 3">
    <name type="scientific">Paracoccus haematequi</name>
    <dbReference type="NCBI Taxonomy" id="2491866"/>
    <lineage>
        <taxon>Bacteria</taxon>
        <taxon>Pseudomonadati</taxon>
        <taxon>Pseudomonadota</taxon>
        <taxon>Alphaproteobacteria</taxon>
        <taxon>Rhodobacterales</taxon>
        <taxon>Paracoccaceae</taxon>
        <taxon>Paracoccus</taxon>
    </lineage>
</organism>
<evidence type="ECO:0000313" key="2">
    <source>
        <dbReference type="EMBL" id="VDS10018.1"/>
    </source>
</evidence>
<proteinExistence type="predicted"/>
<dbReference type="SMART" id="SM00382">
    <property type="entry name" value="AAA"/>
    <property type="match status" value="1"/>
</dbReference>
<dbReference type="RefSeq" id="WP_241232853.1">
    <property type="nucleotide sequence ID" value="NZ_UZWE01000050.1"/>
</dbReference>
<protein>
    <submittedName>
        <fullName evidence="2">Regulatory protein RepA</fullName>
    </submittedName>
</protein>
<evidence type="ECO:0000313" key="3">
    <source>
        <dbReference type="Proteomes" id="UP000270743"/>
    </source>
</evidence>
<dbReference type="SUPFAM" id="SSF52540">
    <property type="entry name" value="P-loop containing nucleoside triphosphate hydrolases"/>
    <property type="match status" value="1"/>
</dbReference>